<dbReference type="InterPro" id="IPR001619">
    <property type="entry name" value="Sec1-like"/>
</dbReference>
<dbReference type="InterPro" id="IPR043155">
    <property type="entry name" value="VPS33_dom3b"/>
</dbReference>
<evidence type="ECO:0000313" key="2">
    <source>
        <dbReference type="EMBL" id="KAL3865585.1"/>
    </source>
</evidence>
<dbReference type="InterPro" id="IPR027482">
    <property type="entry name" value="Sec1-like_dom2"/>
</dbReference>
<dbReference type="Pfam" id="PF00995">
    <property type="entry name" value="Sec1"/>
    <property type="match status" value="1"/>
</dbReference>
<dbReference type="AlphaFoldDB" id="A0ABD3VZ21"/>
<name>A0ABD3VZ21_SINWO</name>
<dbReference type="EMBL" id="JBJQND010000009">
    <property type="protein sequence ID" value="KAL3865585.1"/>
    <property type="molecule type" value="Genomic_DNA"/>
</dbReference>
<dbReference type="PANTHER" id="PTHR11679">
    <property type="entry name" value="VESICLE PROTEIN SORTING-ASSOCIATED"/>
    <property type="match status" value="1"/>
</dbReference>
<dbReference type="Gene3D" id="1.25.40.850">
    <property type="match status" value="1"/>
</dbReference>
<evidence type="ECO:0008006" key="4">
    <source>
        <dbReference type="Google" id="ProtNLM"/>
    </source>
</evidence>
<evidence type="ECO:0000256" key="1">
    <source>
        <dbReference type="ARBA" id="ARBA00009884"/>
    </source>
</evidence>
<dbReference type="Gene3D" id="3.40.50.2060">
    <property type="match status" value="1"/>
</dbReference>
<dbReference type="Proteomes" id="UP001634394">
    <property type="component" value="Unassembled WGS sequence"/>
</dbReference>
<proteinExistence type="inferred from homology"/>
<dbReference type="Gene3D" id="3.90.830.10">
    <property type="entry name" value="Syntaxin Binding Protein 1, Chain A, domain 2"/>
    <property type="match status" value="1"/>
</dbReference>
<reference evidence="2 3" key="1">
    <citation type="submission" date="2024-11" db="EMBL/GenBank/DDBJ databases">
        <title>Chromosome-level genome assembly of the freshwater bivalve Anodonta woodiana.</title>
        <authorList>
            <person name="Chen X."/>
        </authorList>
    </citation>
    <scope>NUCLEOTIDE SEQUENCE [LARGE SCALE GENOMIC DNA]</scope>
    <source>
        <strain evidence="2">MN2024</strain>
        <tissue evidence="2">Gills</tissue>
    </source>
</reference>
<keyword evidence="3" id="KW-1185">Reference proteome</keyword>
<dbReference type="SUPFAM" id="SSF56815">
    <property type="entry name" value="Sec1/munc18-like (SM) proteins"/>
    <property type="match status" value="1"/>
</dbReference>
<organism evidence="2 3">
    <name type="scientific">Sinanodonta woodiana</name>
    <name type="common">Chinese pond mussel</name>
    <name type="synonym">Anodonta woodiana</name>
    <dbReference type="NCBI Taxonomy" id="1069815"/>
    <lineage>
        <taxon>Eukaryota</taxon>
        <taxon>Metazoa</taxon>
        <taxon>Spiralia</taxon>
        <taxon>Lophotrochozoa</taxon>
        <taxon>Mollusca</taxon>
        <taxon>Bivalvia</taxon>
        <taxon>Autobranchia</taxon>
        <taxon>Heteroconchia</taxon>
        <taxon>Palaeoheterodonta</taxon>
        <taxon>Unionida</taxon>
        <taxon>Unionoidea</taxon>
        <taxon>Unionidae</taxon>
        <taxon>Unioninae</taxon>
        <taxon>Sinanodonta</taxon>
    </lineage>
</organism>
<dbReference type="Gene3D" id="3.40.50.1910">
    <property type="match status" value="2"/>
</dbReference>
<dbReference type="InterPro" id="IPR043127">
    <property type="entry name" value="Sec-1-like_dom3a"/>
</dbReference>
<gene>
    <name evidence="2" type="ORF">ACJMK2_042960</name>
</gene>
<comment type="caution">
    <text evidence="2">The sequence shown here is derived from an EMBL/GenBank/DDBJ whole genome shotgun (WGS) entry which is preliminary data.</text>
</comment>
<evidence type="ECO:0000313" key="3">
    <source>
        <dbReference type="Proteomes" id="UP001634394"/>
    </source>
</evidence>
<feature type="non-terminal residue" evidence="2">
    <location>
        <position position="1"/>
    </location>
</feature>
<dbReference type="InterPro" id="IPR036045">
    <property type="entry name" value="Sec1-like_sf"/>
</dbReference>
<comment type="similarity">
    <text evidence="1">Belongs to the STXBP/unc-18/SEC1 family.</text>
</comment>
<sequence>NNYVIGYSMAASSSSTPNVFRLREQSRVELKRVMDSFPGRKDLVIDPKLMQQLDRIANVTFLKKECEVDKIFKLDPIQKAIVGYTKRLYLVRPKISNMKCIADQILHDKSYREERKYRIVMVPRKLHLCEMILEQEGVFGYCEIDEFHHDLVAVDSDIMSMEIPEYFRSFFLDGELSWIHTIATSIKNIQNLMGPIPNKYAIGRGAKMCFELLKKLEGDKLVEPDLSKSEIGHLILFDRDIDYVTPLCTQVTYEGLLDDIFGIKCGFIEFDIDISGKEQGAKILLSSKDMLYDDIRNRHFTNVFDLLKSKAKELQALSDKRHGLSSVTEMKDFVANDLKNLKQEKQILSYHIGACERIIEKKTKSDFEDYIQTEHSLLEGSSLRSCMGYIEDCINKQEKLIGTLRLMCLLSLTQDGIPARDYRNLKTWFLHSHGFEQMLTFYNMKKLGLFREQNPSFQSAKPLPKMATGIDPLAGNSNFKALRKRLNLVPSEDVDLKNPLDMSYVFSGAYSPLSCKLVEQCLSREGLEEITKTLIGGDRDTCTSEVKLKTVKVGKGQVKPGPSPAKAVLVYFLGGCTYSEIIALRFLGKKTGYTFLIATTAIINGHSLLESIVERPLIPNYNLP</sequence>
<protein>
    <recommendedName>
        <fullName evidence="4">Vacuolar protein sorting-associated protein 33B</fullName>
    </recommendedName>
</protein>
<dbReference type="InterPro" id="IPR043154">
    <property type="entry name" value="Sec-1-like_dom1"/>
</dbReference>
<accession>A0ABD3VZ21</accession>